<dbReference type="SUPFAM" id="SSF49464">
    <property type="entry name" value="Carboxypeptidase regulatory domain-like"/>
    <property type="match status" value="1"/>
</dbReference>
<evidence type="ECO:0000256" key="1">
    <source>
        <dbReference type="SAM" id="SignalP"/>
    </source>
</evidence>
<dbReference type="SUPFAM" id="SSF56935">
    <property type="entry name" value="Porins"/>
    <property type="match status" value="1"/>
</dbReference>
<reference evidence="3 4" key="1">
    <citation type="submission" date="2013-11" db="EMBL/GenBank/DDBJ databases">
        <title>Single cell genomics of uncultured Tannerella BU063 (oral taxon 286).</title>
        <authorList>
            <person name="Beall C.J."/>
            <person name="Campbell A.G."/>
            <person name="Griffen A.L."/>
            <person name="Podar M."/>
            <person name="Leys E.J."/>
        </authorList>
    </citation>
    <scope>NUCLEOTIDE SEQUENCE [LARGE SCALE GENOMIC DNA]</scope>
    <source>
        <strain evidence="3">Cell 2</strain>
    </source>
</reference>
<feature type="signal peptide" evidence="1">
    <location>
        <begin position="1"/>
        <end position="28"/>
    </location>
</feature>
<dbReference type="InterPro" id="IPR008969">
    <property type="entry name" value="CarboxyPept-like_regulatory"/>
</dbReference>
<proteinExistence type="predicted"/>
<keyword evidence="1" id="KW-0732">Signal</keyword>
<dbReference type="Proteomes" id="UP000018837">
    <property type="component" value="Unassembled WGS sequence"/>
</dbReference>
<gene>
    <name evidence="3" type="ORF">N425_03745</name>
</gene>
<feature type="chain" id="PRO_5004812396" description="Outer membrane protein beta-barrel domain-containing protein" evidence="1">
    <location>
        <begin position="29"/>
        <end position="760"/>
    </location>
</feature>
<organism evidence="3 4">
    <name type="scientific">Tannerella sp. oral taxon BU063 isolate Cell 2</name>
    <dbReference type="NCBI Taxonomy" id="1411148"/>
    <lineage>
        <taxon>Bacteria</taxon>
        <taxon>Pseudomonadati</taxon>
        <taxon>Bacteroidota</taxon>
        <taxon>Bacteroidia</taxon>
        <taxon>Bacteroidales</taxon>
        <taxon>Tannerellaceae</taxon>
        <taxon>Tannerella</taxon>
    </lineage>
</organism>
<feature type="domain" description="Outer membrane protein beta-barrel" evidence="2">
    <location>
        <begin position="486"/>
        <end position="739"/>
    </location>
</feature>
<dbReference type="Pfam" id="PF13620">
    <property type="entry name" value="CarboxypepD_reg"/>
    <property type="match status" value="1"/>
</dbReference>
<evidence type="ECO:0000313" key="3">
    <source>
        <dbReference type="EMBL" id="ETK02555.1"/>
    </source>
</evidence>
<name>W2C5Y7_9BACT</name>
<protein>
    <recommendedName>
        <fullName evidence="2">Outer membrane protein beta-barrel domain-containing protein</fullName>
    </recommendedName>
</protein>
<dbReference type="Pfam" id="PF14905">
    <property type="entry name" value="OMP_b-brl_3"/>
    <property type="match status" value="1"/>
</dbReference>
<comment type="caution">
    <text evidence="3">The sequence shown here is derived from an EMBL/GenBank/DDBJ whole genome shotgun (WGS) entry which is preliminary data.</text>
</comment>
<dbReference type="EMBL" id="AYUF01000338">
    <property type="protein sequence ID" value="ETK02555.1"/>
    <property type="molecule type" value="Genomic_DNA"/>
</dbReference>
<dbReference type="InterPro" id="IPR041700">
    <property type="entry name" value="OMP_b-brl_3"/>
</dbReference>
<evidence type="ECO:0000259" key="2">
    <source>
        <dbReference type="Pfam" id="PF14905"/>
    </source>
</evidence>
<dbReference type="AlphaFoldDB" id="W2C5Y7"/>
<accession>W2C5Y7</accession>
<sequence>MKTNRFFRQAALLPILAASLLLTVAARAQQGITGRLTNAAGQPVAQAALILSAPDSTYLESAVSEDDGTFRLLSTARPYLLSVQHLAYETRTIADSRSDLGTIVLELKAQTLEEVVVRAERPIVRVQNGRLTFTPQGLTKSKILATAFDLLAETPGLKSTDGESIRLIAMDQAPTLLINGRPSTRDAAATLLYVKSLPADRVLRIEVAHTAPPEWNVKGAAVNIILKEGLSDRLTAQVQTQWDNKHANRFTQTASVMYASGKFSADLLYRLSSGHEISRTNMYVRHAVGSDTTEIRNHSDYRSHTPATHDLYLNLDYALADRHRLSVYYNARVTPNETFDDRSVSTLTGRSDQHGTLRDHLQSIAAEYTLRGWRAGAEYLYSDSRRDYTGTVAGRPIAYDRLQRIDRLHGYLRGRHALSERISLRYGADYTRTRNHSEQTGAAPVTSDEDIANAYVGTDIAFAGDRANLSASLAGEGYRIRDYRRQSILPNISLSYAPTDDHALTLGWQAFHNYPAYWYRQTYRREVDGYEVNLGNPDLRPVRYNIASLNYIYRSRYAFNVYYYHVRDAFFTQLYQSPDRLELINQISNTDLSHVWVLSASVPVTIGSRWFLTFAPSAFHEHYRTEHWHDLSFDIAGWAGGMNVSSQLSLLSRPRLTFTTDGYYYSGGRQGILKSDASWGVNAGLQLALLKEESLLIALNVNDLFESATPIARTRYQSQWSDYDYFGGISRSVRLRLTYRFSRYKEKQRREADRSRIGIQ</sequence>
<evidence type="ECO:0000313" key="4">
    <source>
        <dbReference type="Proteomes" id="UP000018837"/>
    </source>
</evidence>
<dbReference type="PATRIC" id="fig|1411148.3.peg.497"/>